<evidence type="ECO:0000313" key="12">
    <source>
        <dbReference type="EMBL" id="KAK5975101.1"/>
    </source>
</evidence>
<dbReference type="AlphaFoldDB" id="A0AAN8F8R4"/>
<evidence type="ECO:0000259" key="11">
    <source>
        <dbReference type="PROSITE" id="PS50866"/>
    </source>
</evidence>
<keyword evidence="13" id="KW-1185">Reference proteome</keyword>
<dbReference type="SMART" id="SM01190">
    <property type="entry name" value="EMP24_GP25L"/>
    <property type="match status" value="1"/>
</dbReference>
<dbReference type="EMBL" id="WIXE01013453">
    <property type="protein sequence ID" value="KAK5975101.1"/>
    <property type="molecule type" value="Genomic_DNA"/>
</dbReference>
<dbReference type="PROSITE" id="PS50866">
    <property type="entry name" value="GOLD"/>
    <property type="match status" value="1"/>
</dbReference>
<evidence type="ECO:0000256" key="1">
    <source>
        <dbReference type="ARBA" id="ARBA00004479"/>
    </source>
</evidence>
<evidence type="ECO:0000256" key="10">
    <source>
        <dbReference type="SAM" id="SignalP"/>
    </source>
</evidence>
<feature type="signal peptide" evidence="10">
    <location>
        <begin position="1"/>
        <end position="15"/>
    </location>
</feature>
<dbReference type="Pfam" id="PF01105">
    <property type="entry name" value="EMP24_GP25L"/>
    <property type="match status" value="1"/>
</dbReference>
<name>A0AAN8F8R4_TRICO</name>
<evidence type="ECO:0000256" key="6">
    <source>
        <dbReference type="ARBA" id="ARBA00023136"/>
    </source>
</evidence>
<evidence type="ECO:0000256" key="8">
    <source>
        <dbReference type="RuleBase" id="RU003827"/>
    </source>
</evidence>
<evidence type="ECO:0000256" key="3">
    <source>
        <dbReference type="ARBA" id="ARBA00022692"/>
    </source>
</evidence>
<gene>
    <name evidence="12" type="ORF">GCK32_003727</name>
</gene>
<dbReference type="GO" id="GO:0012505">
    <property type="term" value="C:endomembrane system"/>
    <property type="evidence" value="ECO:0007669"/>
    <property type="project" value="UniProtKB-SubCell"/>
</dbReference>
<sequence length="230" mass="26169">MRALSILFLIGLAASLEQDFTIEVPPGKFQCYFQPVDTTKHKFMEIDYQVVDGGDLNINFMILLGANVLVQEERKVDGSHRLDIKQAGDYQFCFDNSFSYQSRKVVFFEVFLMNEQGQLDEIDYAKASSKDDALEKKMEELGVTIAGFRDSANHIKSQLNKIEYNQALLRAHEARDRAVMGANLDRVTFWSCTHTLVMLCVAALQVFLIRSLFEDNSKVGRLLRKGNSGY</sequence>
<dbReference type="InterPro" id="IPR036598">
    <property type="entry name" value="GOLD_dom_sf"/>
</dbReference>
<evidence type="ECO:0000256" key="7">
    <source>
        <dbReference type="ARBA" id="ARBA00037847"/>
    </source>
</evidence>
<feature type="domain" description="GOLD" evidence="11">
    <location>
        <begin position="29"/>
        <end position="112"/>
    </location>
</feature>
<dbReference type="Proteomes" id="UP001331761">
    <property type="component" value="Unassembled WGS sequence"/>
</dbReference>
<evidence type="ECO:0000256" key="5">
    <source>
        <dbReference type="ARBA" id="ARBA00022989"/>
    </source>
</evidence>
<accession>A0AAN8F8R4</accession>
<dbReference type="InterPro" id="IPR009038">
    <property type="entry name" value="GOLD_dom"/>
</dbReference>
<proteinExistence type="inferred from homology"/>
<evidence type="ECO:0000313" key="13">
    <source>
        <dbReference type="Proteomes" id="UP001331761"/>
    </source>
</evidence>
<keyword evidence="5 9" id="KW-1133">Transmembrane helix</keyword>
<protein>
    <submittedName>
        <fullName evidence="12">Transmembrane emp24 protein transport domain containing 5</fullName>
    </submittedName>
</protein>
<comment type="similarity">
    <text evidence="2 8">Belongs to the EMP24/GP25L family.</text>
</comment>
<evidence type="ECO:0000256" key="4">
    <source>
        <dbReference type="ARBA" id="ARBA00022729"/>
    </source>
</evidence>
<keyword evidence="3 8" id="KW-0812">Transmembrane</keyword>
<evidence type="ECO:0000256" key="9">
    <source>
        <dbReference type="SAM" id="Phobius"/>
    </source>
</evidence>
<reference evidence="12 13" key="1">
    <citation type="submission" date="2019-10" db="EMBL/GenBank/DDBJ databases">
        <title>Assembly and Annotation for the nematode Trichostrongylus colubriformis.</title>
        <authorList>
            <person name="Martin J."/>
        </authorList>
    </citation>
    <scope>NUCLEOTIDE SEQUENCE [LARGE SCALE GENOMIC DNA]</scope>
    <source>
        <strain evidence="12">G859</strain>
        <tissue evidence="12">Whole worm</tissue>
    </source>
</reference>
<dbReference type="Gene3D" id="2.60.120.680">
    <property type="entry name" value="GOLD domain"/>
    <property type="match status" value="1"/>
</dbReference>
<dbReference type="GO" id="GO:0016020">
    <property type="term" value="C:membrane"/>
    <property type="evidence" value="ECO:0007669"/>
    <property type="project" value="UniProtKB-SubCell"/>
</dbReference>
<evidence type="ECO:0000256" key="2">
    <source>
        <dbReference type="ARBA" id="ARBA00007104"/>
    </source>
</evidence>
<dbReference type="SUPFAM" id="SSF101576">
    <property type="entry name" value="Supernatant protein factor (SPF), C-terminal domain"/>
    <property type="match status" value="1"/>
</dbReference>
<keyword evidence="4 10" id="KW-0732">Signal</keyword>
<comment type="subcellular location">
    <subcellularLocation>
        <location evidence="7">Endomembrane system</location>
        <topology evidence="7">Single-pass membrane protein</topology>
    </subcellularLocation>
    <subcellularLocation>
        <location evidence="1 8">Membrane</location>
        <topology evidence="1 8">Single-pass type I membrane protein</topology>
    </subcellularLocation>
</comment>
<organism evidence="12 13">
    <name type="scientific">Trichostrongylus colubriformis</name>
    <name type="common">Black scour worm</name>
    <dbReference type="NCBI Taxonomy" id="6319"/>
    <lineage>
        <taxon>Eukaryota</taxon>
        <taxon>Metazoa</taxon>
        <taxon>Ecdysozoa</taxon>
        <taxon>Nematoda</taxon>
        <taxon>Chromadorea</taxon>
        <taxon>Rhabditida</taxon>
        <taxon>Rhabditina</taxon>
        <taxon>Rhabditomorpha</taxon>
        <taxon>Strongyloidea</taxon>
        <taxon>Trichostrongylidae</taxon>
        <taxon>Trichostrongylus</taxon>
    </lineage>
</organism>
<comment type="caution">
    <text evidence="12">The sequence shown here is derived from an EMBL/GenBank/DDBJ whole genome shotgun (WGS) entry which is preliminary data.</text>
</comment>
<dbReference type="PANTHER" id="PTHR22811">
    <property type="entry name" value="TRANSMEMBRANE EMP24 DOMAIN-CONTAINING PROTEIN"/>
    <property type="match status" value="1"/>
</dbReference>
<keyword evidence="6 9" id="KW-0472">Membrane</keyword>
<feature type="transmembrane region" description="Helical" evidence="9">
    <location>
        <begin position="196"/>
        <end position="213"/>
    </location>
</feature>
<feature type="chain" id="PRO_5042994860" evidence="10">
    <location>
        <begin position="16"/>
        <end position="230"/>
    </location>
</feature>
<dbReference type="InterPro" id="IPR015720">
    <property type="entry name" value="Emp24-like"/>
</dbReference>